<evidence type="ECO:0000313" key="3">
    <source>
        <dbReference type="Proteomes" id="UP001204000"/>
    </source>
</evidence>
<accession>A0ABT1G052</accession>
<feature type="transmembrane region" description="Helical" evidence="1">
    <location>
        <begin position="75"/>
        <end position="93"/>
    </location>
</feature>
<feature type="transmembrane region" description="Helical" evidence="1">
    <location>
        <begin position="99"/>
        <end position="118"/>
    </location>
</feature>
<proteinExistence type="predicted"/>
<keyword evidence="1" id="KW-0472">Membrane</keyword>
<keyword evidence="1" id="KW-0812">Transmembrane</keyword>
<keyword evidence="3" id="KW-1185">Reference proteome</keyword>
<comment type="caution">
    <text evidence="2">The sequence shown here is derived from an EMBL/GenBank/DDBJ whole genome shotgun (WGS) entry which is preliminary data.</text>
</comment>
<dbReference type="RefSeq" id="WP_253576709.1">
    <property type="nucleotide sequence ID" value="NZ_JAMFTQ010000003.1"/>
</dbReference>
<dbReference type="Proteomes" id="UP001204000">
    <property type="component" value="Unassembled WGS sequence"/>
</dbReference>
<protein>
    <submittedName>
        <fullName evidence="2">Uncharacterized protein</fullName>
    </submittedName>
</protein>
<name>A0ABT1G052_9CORY</name>
<sequence>MTQPSYREDFSRGEVIQAFIWLAAFALFSAIIQVAYLDAHLGQLPVPWPVPAAFAFNLVLTKAARLWTRSRALQLAPLVAWLAGCGLGGWTVASASVGLPLSACLLVAGVAGGVWPGARG</sequence>
<organism evidence="2 3">
    <name type="scientific">Corynebacterium stercoris</name>
    <dbReference type="NCBI Taxonomy" id="2943490"/>
    <lineage>
        <taxon>Bacteria</taxon>
        <taxon>Bacillati</taxon>
        <taxon>Actinomycetota</taxon>
        <taxon>Actinomycetes</taxon>
        <taxon>Mycobacteriales</taxon>
        <taxon>Corynebacteriaceae</taxon>
        <taxon>Corynebacterium</taxon>
    </lineage>
</organism>
<dbReference type="EMBL" id="JAMFTQ010000003">
    <property type="protein sequence ID" value="MCP1387402.1"/>
    <property type="molecule type" value="Genomic_DNA"/>
</dbReference>
<evidence type="ECO:0000313" key="2">
    <source>
        <dbReference type="EMBL" id="MCP1387402.1"/>
    </source>
</evidence>
<keyword evidence="1" id="KW-1133">Transmembrane helix</keyword>
<gene>
    <name evidence="2" type="ORF">M5J20_04265</name>
</gene>
<reference evidence="2" key="1">
    <citation type="submission" date="2022-05" db="EMBL/GenBank/DDBJ databases">
        <title>Corynebacterium sp. TA-R-1 sp. nov., isolated from human feces.</title>
        <authorList>
            <person name="Shamsuzzaman M."/>
            <person name="Dahal R.H."/>
        </authorList>
    </citation>
    <scope>NUCLEOTIDE SEQUENCE</scope>
    <source>
        <strain evidence="2">TA-R-1</strain>
    </source>
</reference>
<evidence type="ECO:0000256" key="1">
    <source>
        <dbReference type="SAM" id="Phobius"/>
    </source>
</evidence>
<feature type="transmembrane region" description="Helical" evidence="1">
    <location>
        <begin position="15"/>
        <end position="36"/>
    </location>
</feature>